<organism evidence="1 2">
    <name type="scientific">Tetradesmus obliquus</name>
    <name type="common">Green alga</name>
    <name type="synonym">Acutodesmus obliquus</name>
    <dbReference type="NCBI Taxonomy" id="3088"/>
    <lineage>
        <taxon>Eukaryota</taxon>
        <taxon>Viridiplantae</taxon>
        <taxon>Chlorophyta</taxon>
        <taxon>core chlorophytes</taxon>
        <taxon>Chlorophyceae</taxon>
        <taxon>CS clade</taxon>
        <taxon>Sphaeropleales</taxon>
        <taxon>Scenedesmaceae</taxon>
        <taxon>Tetradesmus</taxon>
    </lineage>
</organism>
<accession>A0ABY8UER7</accession>
<name>A0ABY8UER7_TETOB</name>
<dbReference type="Proteomes" id="UP001244341">
    <property type="component" value="Chromosome 11b"/>
</dbReference>
<sequence length="220" mass="21980">MELVASPFAASGLDKPPAGMRYSVRHNVADADGMLPLPATTSSMRAISRSCSDVLFVRSISGGGTAVSTNCLFEPAPANLLEQLSSVPQHNKTNTGDVGVPFQQTIDNPVPIYDGYGVQGGAAATAAAITPDVSSHGELPDAADVAGIAAGSGQQLASLLGGALDSLTALQGALQEGQSAADALLGRPPLAEMWLHSLDLLSNAGGGVHAPSAVGGGSRL</sequence>
<reference evidence="1 2" key="1">
    <citation type="submission" date="2023-05" db="EMBL/GenBank/DDBJ databases">
        <title>A 100% complete, gapless, phased diploid assembly of the Scenedesmus obliquus UTEX 3031 genome.</title>
        <authorList>
            <person name="Biondi T.C."/>
            <person name="Hanschen E.R."/>
            <person name="Kwon T."/>
            <person name="Eng W."/>
            <person name="Kruse C.P.S."/>
            <person name="Koehler S.I."/>
            <person name="Kunde Y."/>
            <person name="Gleasner C.D."/>
            <person name="You Mak K.T."/>
            <person name="Polle J."/>
            <person name="Hovde B.T."/>
            <person name="Starkenburg S.R."/>
        </authorList>
    </citation>
    <scope>NUCLEOTIDE SEQUENCE [LARGE SCALE GENOMIC DNA]</scope>
    <source>
        <strain evidence="1 2">DOE0152z</strain>
    </source>
</reference>
<gene>
    <name evidence="1" type="ORF">OEZ85_005491</name>
</gene>
<evidence type="ECO:0000313" key="1">
    <source>
        <dbReference type="EMBL" id="WIA19549.1"/>
    </source>
</evidence>
<protein>
    <submittedName>
        <fullName evidence="1">Uncharacterized protein</fullName>
    </submittedName>
</protein>
<evidence type="ECO:0000313" key="2">
    <source>
        <dbReference type="Proteomes" id="UP001244341"/>
    </source>
</evidence>
<dbReference type="EMBL" id="CP126218">
    <property type="protein sequence ID" value="WIA19549.1"/>
    <property type="molecule type" value="Genomic_DNA"/>
</dbReference>
<keyword evidence="2" id="KW-1185">Reference proteome</keyword>
<proteinExistence type="predicted"/>